<proteinExistence type="predicted"/>
<evidence type="ECO:0000313" key="1">
    <source>
        <dbReference type="EMBL" id="MDT0455970.1"/>
    </source>
</evidence>
<sequence length="423" mass="46220">MRTESTAAAPARGSAKPSRISHLAEELALRFPWYGRLLDAQGLRGSGRLHDLPVIDPDLLARHYYTAGHEELGDASAYLTSGTSGGLRKRILYSPADDDAYAAQRKALFEEFASELPAGSVAVADLGTGHAAAAARRIFKDMGFVAHDIEFQRPLADHVKLLNTWQPDILFTMPMILDRLMRSPDELRIRPRKIMVVGDLAPANWRSLVADHFGIGIADILDVYGSIEVGAIAYLCAETGLYHFHDHILPEVVPPDELYADAGHEETRRVSSAASGSGALLLTSFTRSYFPVLRYATGDLISGLRVIEYRGRRVHAFERIEGRLGGDFKHGERISAHDICQAMAEVFPGAAFEVADDDGLVIRVADEVLDAQEAAVRRLLMEAAPDVAQMISSGMVGEISVRAVAADELISGQAKRRFHVKAR</sequence>
<evidence type="ECO:0000313" key="2">
    <source>
        <dbReference type="Proteomes" id="UP001180551"/>
    </source>
</evidence>
<name>A0ABU2T6V6_9ACTN</name>
<dbReference type="InterPro" id="IPR053158">
    <property type="entry name" value="CapK_Type1_Caps_Biosynth"/>
</dbReference>
<dbReference type="PANTHER" id="PTHR36932">
    <property type="entry name" value="CAPSULAR POLYSACCHARIDE BIOSYNTHESIS PROTEIN"/>
    <property type="match status" value="1"/>
</dbReference>
<dbReference type="Proteomes" id="UP001180551">
    <property type="component" value="Unassembled WGS sequence"/>
</dbReference>
<reference evidence="1" key="1">
    <citation type="submission" date="2024-05" db="EMBL/GenBank/DDBJ databases">
        <title>30 novel species of actinomycetes from the DSMZ collection.</title>
        <authorList>
            <person name="Nouioui I."/>
        </authorList>
    </citation>
    <scope>NUCLEOTIDE SEQUENCE</scope>
    <source>
        <strain evidence="1">DSM 41527</strain>
    </source>
</reference>
<accession>A0ABU2T6V6</accession>
<dbReference type="EMBL" id="JAVRFE010000009">
    <property type="protein sequence ID" value="MDT0455970.1"/>
    <property type="molecule type" value="Genomic_DNA"/>
</dbReference>
<dbReference type="PANTHER" id="PTHR36932:SF1">
    <property type="entry name" value="CAPSULAR POLYSACCHARIDE BIOSYNTHESIS PROTEIN"/>
    <property type="match status" value="1"/>
</dbReference>
<dbReference type="InterPro" id="IPR042099">
    <property type="entry name" value="ANL_N_sf"/>
</dbReference>
<gene>
    <name evidence="1" type="ORF">RM550_09485</name>
</gene>
<dbReference type="RefSeq" id="WP_311623261.1">
    <property type="nucleotide sequence ID" value="NZ_JAVRFE010000009.1"/>
</dbReference>
<dbReference type="SUPFAM" id="SSF56801">
    <property type="entry name" value="Acetyl-CoA synthetase-like"/>
    <property type="match status" value="1"/>
</dbReference>
<organism evidence="1 2">
    <name type="scientific">Streptomyces mooreae</name>
    <dbReference type="NCBI Taxonomy" id="3075523"/>
    <lineage>
        <taxon>Bacteria</taxon>
        <taxon>Bacillati</taxon>
        <taxon>Actinomycetota</taxon>
        <taxon>Actinomycetes</taxon>
        <taxon>Kitasatosporales</taxon>
        <taxon>Streptomycetaceae</taxon>
        <taxon>Streptomyces</taxon>
    </lineage>
</organism>
<keyword evidence="2" id="KW-1185">Reference proteome</keyword>
<protein>
    <recommendedName>
        <fullName evidence="3">CoF synthetase</fullName>
    </recommendedName>
</protein>
<comment type="caution">
    <text evidence="1">The sequence shown here is derived from an EMBL/GenBank/DDBJ whole genome shotgun (WGS) entry which is preliminary data.</text>
</comment>
<evidence type="ECO:0008006" key="3">
    <source>
        <dbReference type="Google" id="ProtNLM"/>
    </source>
</evidence>
<dbReference type="Gene3D" id="3.40.50.12780">
    <property type="entry name" value="N-terminal domain of ligase-like"/>
    <property type="match status" value="1"/>
</dbReference>